<dbReference type="OrthoDB" id="1704709at2759"/>
<proteinExistence type="predicted"/>
<dbReference type="Gene3D" id="3.30.70.330">
    <property type="match status" value="1"/>
</dbReference>
<dbReference type="SUPFAM" id="SSF54928">
    <property type="entry name" value="RNA-binding domain, RBD"/>
    <property type="match status" value="1"/>
</dbReference>
<accession>A0A6D2JQX2</accession>
<evidence type="ECO:0000256" key="1">
    <source>
        <dbReference type="SAM" id="MobiDB-lite"/>
    </source>
</evidence>
<evidence type="ECO:0000313" key="3">
    <source>
        <dbReference type="Proteomes" id="UP000467841"/>
    </source>
</evidence>
<dbReference type="Proteomes" id="UP000467841">
    <property type="component" value="Unassembled WGS sequence"/>
</dbReference>
<name>A0A6D2JQX2_9BRAS</name>
<dbReference type="InterPro" id="IPR012677">
    <property type="entry name" value="Nucleotide-bd_a/b_plait_sf"/>
</dbReference>
<dbReference type="EMBL" id="CACVBM020001262">
    <property type="protein sequence ID" value="CAA7042194.1"/>
    <property type="molecule type" value="Genomic_DNA"/>
</dbReference>
<evidence type="ECO:0000313" key="2">
    <source>
        <dbReference type="EMBL" id="CAA7042194.1"/>
    </source>
</evidence>
<feature type="region of interest" description="Disordered" evidence="1">
    <location>
        <begin position="34"/>
        <end position="58"/>
    </location>
</feature>
<dbReference type="InterPro" id="IPR035979">
    <property type="entry name" value="RBD_domain_sf"/>
</dbReference>
<dbReference type="AlphaFoldDB" id="A0A6D2JQX2"/>
<keyword evidence="3" id="KW-1185">Reference proteome</keyword>
<reference evidence="2" key="1">
    <citation type="submission" date="2020-01" db="EMBL/GenBank/DDBJ databases">
        <authorList>
            <person name="Mishra B."/>
        </authorList>
    </citation>
    <scope>NUCLEOTIDE SEQUENCE [LARGE SCALE GENOMIC DNA]</scope>
</reference>
<gene>
    <name evidence="2" type="ORF">MERR_LOCUS29429</name>
</gene>
<sequence>MIISQLVVLELFRCNWATKGAAFGEDKISSDGKSVVELTNGSSEDGREISNEDAPENNPQFTTVYVGNLAPEVTQLDLHRLFHSLGAGVIEEVRCPERQRLWLCEI</sequence>
<comment type="caution">
    <text evidence="2">The sequence shown here is derived from an EMBL/GenBank/DDBJ whole genome shotgun (WGS) entry which is preliminary data.</text>
</comment>
<protein>
    <recommendedName>
        <fullName evidence="4">RRM domain-containing protein</fullName>
    </recommendedName>
</protein>
<evidence type="ECO:0008006" key="4">
    <source>
        <dbReference type="Google" id="ProtNLM"/>
    </source>
</evidence>
<organism evidence="2 3">
    <name type="scientific">Microthlaspi erraticum</name>
    <dbReference type="NCBI Taxonomy" id="1685480"/>
    <lineage>
        <taxon>Eukaryota</taxon>
        <taxon>Viridiplantae</taxon>
        <taxon>Streptophyta</taxon>
        <taxon>Embryophyta</taxon>
        <taxon>Tracheophyta</taxon>
        <taxon>Spermatophyta</taxon>
        <taxon>Magnoliopsida</taxon>
        <taxon>eudicotyledons</taxon>
        <taxon>Gunneridae</taxon>
        <taxon>Pentapetalae</taxon>
        <taxon>rosids</taxon>
        <taxon>malvids</taxon>
        <taxon>Brassicales</taxon>
        <taxon>Brassicaceae</taxon>
        <taxon>Coluteocarpeae</taxon>
        <taxon>Microthlaspi</taxon>
    </lineage>
</organism>
<dbReference type="GO" id="GO:0003676">
    <property type="term" value="F:nucleic acid binding"/>
    <property type="evidence" value="ECO:0007669"/>
    <property type="project" value="InterPro"/>
</dbReference>